<feature type="transmembrane region" description="Helical" evidence="5">
    <location>
        <begin position="110"/>
        <end position="132"/>
    </location>
</feature>
<keyword evidence="3 5" id="KW-1133">Transmembrane helix</keyword>
<evidence type="ECO:0000313" key="7">
    <source>
        <dbReference type="EMBL" id="KGH26236.1"/>
    </source>
</evidence>
<feature type="transmembrane region" description="Helical" evidence="5">
    <location>
        <begin position="294"/>
        <end position="312"/>
    </location>
</feature>
<proteinExistence type="predicted"/>
<dbReference type="InterPro" id="IPR036259">
    <property type="entry name" value="MFS_trans_sf"/>
</dbReference>
<dbReference type="AlphaFoldDB" id="A0A096F7B3"/>
<feature type="transmembrane region" description="Helical" evidence="5">
    <location>
        <begin position="86"/>
        <end position="104"/>
    </location>
</feature>
<dbReference type="RefSeq" id="WP_034374378.1">
    <property type="nucleotide sequence ID" value="NZ_AWOR01000070.1"/>
</dbReference>
<accession>A0A096F7B3</accession>
<dbReference type="Proteomes" id="UP000029553">
    <property type="component" value="Unassembled WGS sequence"/>
</dbReference>
<organism evidence="7 8">
    <name type="scientific">Comamonas testosteroni</name>
    <name type="common">Pseudomonas testosteroni</name>
    <dbReference type="NCBI Taxonomy" id="285"/>
    <lineage>
        <taxon>Bacteria</taxon>
        <taxon>Pseudomonadati</taxon>
        <taxon>Pseudomonadota</taxon>
        <taxon>Betaproteobacteria</taxon>
        <taxon>Burkholderiales</taxon>
        <taxon>Comamonadaceae</taxon>
        <taxon>Comamonas</taxon>
    </lineage>
</organism>
<feature type="transmembrane region" description="Helical" evidence="5">
    <location>
        <begin position="255"/>
        <end position="274"/>
    </location>
</feature>
<keyword evidence="2 5" id="KW-0812">Transmembrane</keyword>
<feature type="domain" description="Major facilitator superfamily (MFS) profile" evidence="6">
    <location>
        <begin position="20"/>
        <end position="433"/>
    </location>
</feature>
<feature type="transmembrane region" description="Helical" evidence="5">
    <location>
        <begin position="56"/>
        <end position="74"/>
    </location>
</feature>
<reference evidence="7 8" key="1">
    <citation type="submission" date="2013-09" db="EMBL/GenBank/DDBJ databases">
        <title>High correlation between genotypes and phenotypes of environmental bacteria Comamonas testosteroni strains.</title>
        <authorList>
            <person name="Liu L."/>
            <person name="Zhu W."/>
            <person name="Xia X."/>
            <person name="Xu B."/>
            <person name="Luo M."/>
            <person name="Wang G."/>
        </authorList>
    </citation>
    <scope>NUCLEOTIDE SEQUENCE [LARGE SCALE GENOMIC DNA]</scope>
    <source>
        <strain evidence="7 8">JL40</strain>
    </source>
</reference>
<dbReference type="PANTHER" id="PTHR23508">
    <property type="entry name" value="CARBOXYLIC ACID TRANSPORTER PROTEIN HOMOLOG"/>
    <property type="match status" value="1"/>
</dbReference>
<dbReference type="Gene3D" id="1.20.1250.20">
    <property type="entry name" value="MFS general substrate transporter like domains"/>
    <property type="match status" value="1"/>
</dbReference>
<dbReference type="Pfam" id="PF07690">
    <property type="entry name" value="MFS_1"/>
    <property type="match status" value="1"/>
</dbReference>
<dbReference type="PANTHER" id="PTHR23508:SF10">
    <property type="entry name" value="CARBOXYLIC ACID TRANSPORTER PROTEIN HOMOLOG"/>
    <property type="match status" value="1"/>
</dbReference>
<feature type="transmembrane region" description="Helical" evidence="5">
    <location>
        <begin position="174"/>
        <end position="194"/>
    </location>
</feature>
<protein>
    <submittedName>
        <fullName evidence="7">MFS transporter</fullName>
    </submittedName>
</protein>
<name>A0A096F7B3_COMTE</name>
<evidence type="ECO:0000256" key="1">
    <source>
        <dbReference type="ARBA" id="ARBA00004141"/>
    </source>
</evidence>
<evidence type="ECO:0000256" key="3">
    <source>
        <dbReference type="ARBA" id="ARBA00022989"/>
    </source>
</evidence>
<feature type="transmembrane region" description="Helical" evidence="5">
    <location>
        <begin position="343"/>
        <end position="366"/>
    </location>
</feature>
<dbReference type="GO" id="GO:0046943">
    <property type="term" value="F:carboxylic acid transmembrane transporter activity"/>
    <property type="evidence" value="ECO:0007669"/>
    <property type="project" value="TreeGrafter"/>
</dbReference>
<feature type="transmembrane region" description="Helical" evidence="5">
    <location>
        <begin position="144"/>
        <end position="168"/>
    </location>
</feature>
<dbReference type="PROSITE" id="PS50850">
    <property type="entry name" value="MFS"/>
    <property type="match status" value="1"/>
</dbReference>
<comment type="caution">
    <text evidence="7">The sequence shown here is derived from an EMBL/GenBank/DDBJ whole genome shotgun (WGS) entry which is preliminary data.</text>
</comment>
<feature type="transmembrane region" description="Helical" evidence="5">
    <location>
        <begin position="378"/>
        <end position="397"/>
    </location>
</feature>
<evidence type="ECO:0000256" key="5">
    <source>
        <dbReference type="SAM" id="Phobius"/>
    </source>
</evidence>
<comment type="subcellular location">
    <subcellularLocation>
        <location evidence="1">Membrane</location>
        <topology evidence="1">Multi-pass membrane protein</topology>
    </subcellularLocation>
</comment>
<dbReference type="InterPro" id="IPR020846">
    <property type="entry name" value="MFS_dom"/>
</dbReference>
<feature type="transmembrane region" description="Helical" evidence="5">
    <location>
        <begin position="319"/>
        <end position="337"/>
    </location>
</feature>
<evidence type="ECO:0000313" key="8">
    <source>
        <dbReference type="Proteomes" id="UP000029553"/>
    </source>
</evidence>
<dbReference type="InterPro" id="IPR011701">
    <property type="entry name" value="MFS"/>
</dbReference>
<dbReference type="EMBL" id="AWOR01000070">
    <property type="protein sequence ID" value="KGH26236.1"/>
    <property type="molecule type" value="Genomic_DNA"/>
</dbReference>
<evidence type="ECO:0000256" key="2">
    <source>
        <dbReference type="ARBA" id="ARBA00022692"/>
    </source>
</evidence>
<dbReference type="InterPro" id="IPR005829">
    <property type="entry name" value="Sugar_transporter_CS"/>
</dbReference>
<gene>
    <name evidence="7" type="ORF">P353_22465</name>
</gene>
<evidence type="ECO:0000259" key="6">
    <source>
        <dbReference type="PROSITE" id="PS50850"/>
    </source>
</evidence>
<feature type="transmembrane region" description="Helical" evidence="5">
    <location>
        <begin position="409"/>
        <end position="427"/>
    </location>
</feature>
<dbReference type="CDD" id="cd17365">
    <property type="entry name" value="MFS_PcaK_like"/>
    <property type="match status" value="1"/>
</dbReference>
<dbReference type="SUPFAM" id="SSF103473">
    <property type="entry name" value="MFS general substrate transporter"/>
    <property type="match status" value="1"/>
</dbReference>
<evidence type="ECO:0000256" key="4">
    <source>
        <dbReference type="ARBA" id="ARBA00023136"/>
    </source>
</evidence>
<dbReference type="GO" id="GO:0005886">
    <property type="term" value="C:plasma membrane"/>
    <property type="evidence" value="ECO:0007669"/>
    <property type="project" value="TreeGrafter"/>
</dbReference>
<dbReference type="PROSITE" id="PS00217">
    <property type="entry name" value="SUGAR_TRANSPORT_2"/>
    <property type="match status" value="1"/>
</dbReference>
<keyword evidence="4 5" id="KW-0472">Membrane</keyword>
<sequence>MKDIRKTMDEGSMTSFQWLAVSICILLIMLDGFDVLVMAFTASSVAAEWKLNGAQLGVLFSAGLIGMAIGSLFVAPIADRRGRQPVIVLCLVVVSVGMLMSAMARSYIELAALRAITGVGIGGMLASVGVITSEFSSQKWRSTAIALQATGYPIGATLGGLMAAWLLTHYGWRSVFVFGGLTTALMLPIVLWRLPESVDFLLSRRPAGALEKLNRLMAFMGHASLSQLPAPTAGDSVQGNTVAALFKNGLARPTLMLWAGFFLLMFSVYFSLSWTPKLLVQAGLSAQQGVTGGVLLNLGGIAGGSLFGLLAVKAKLRNLAIGSLLLNALFTALFGLASTSLAWAFAAAVGVGIFLFASMAGLYGLVPATYPAQVRATGMGWAIGIGRIGAIVAPTMAGLLLDGGWQPASLYYVFALPLVVAALAVFATGAGRVAVLRGSVAAAH</sequence>